<reference evidence="1 2" key="1">
    <citation type="submission" date="2024-09" db="EMBL/GenBank/DDBJ databases">
        <authorList>
            <person name="Sun Q."/>
            <person name="Mori K."/>
        </authorList>
    </citation>
    <scope>NUCLEOTIDE SEQUENCE [LARGE SCALE GENOMIC DNA]</scope>
    <source>
        <strain evidence="1 2">CECT 8286</strain>
    </source>
</reference>
<evidence type="ECO:0000313" key="2">
    <source>
        <dbReference type="Proteomes" id="UP001589605"/>
    </source>
</evidence>
<protein>
    <submittedName>
        <fullName evidence="1">Uncharacterized protein</fullName>
    </submittedName>
</protein>
<gene>
    <name evidence="1" type="ORF">ACFFVB_16110</name>
</gene>
<evidence type="ECO:0000313" key="1">
    <source>
        <dbReference type="EMBL" id="MFB9054613.1"/>
    </source>
</evidence>
<sequence length="174" mass="21335">MITTTEYKDNKRTFEKTCCYFKEKDTCYLQSFSTFEFKKNTNTEKEIRYESDSAVRFIREIKTLKNIKITNVFSWEIFPTKKPDLENAIKLIDTTYLDNKDRKIKSLHYNAKREKPWIEIFKYNKDTYSRQTIGTSRDTTLIFQRSELKKMAEKNNIDYEFYDQEYYKYKIENY</sequence>
<organism evidence="1 2">
    <name type="scientific">Formosa undariae</name>
    <dbReference type="NCBI Taxonomy" id="1325436"/>
    <lineage>
        <taxon>Bacteria</taxon>
        <taxon>Pseudomonadati</taxon>
        <taxon>Bacteroidota</taxon>
        <taxon>Flavobacteriia</taxon>
        <taxon>Flavobacteriales</taxon>
        <taxon>Flavobacteriaceae</taxon>
        <taxon>Formosa</taxon>
    </lineage>
</organism>
<accession>A0ABV5F598</accession>
<proteinExistence type="predicted"/>
<dbReference type="Proteomes" id="UP001589605">
    <property type="component" value="Unassembled WGS sequence"/>
</dbReference>
<dbReference type="RefSeq" id="WP_382384254.1">
    <property type="nucleotide sequence ID" value="NZ_JBHMEZ010000023.1"/>
</dbReference>
<dbReference type="EMBL" id="JBHMEZ010000023">
    <property type="protein sequence ID" value="MFB9054613.1"/>
    <property type="molecule type" value="Genomic_DNA"/>
</dbReference>
<keyword evidence="2" id="KW-1185">Reference proteome</keyword>
<name>A0ABV5F598_9FLAO</name>
<comment type="caution">
    <text evidence="1">The sequence shown here is derived from an EMBL/GenBank/DDBJ whole genome shotgun (WGS) entry which is preliminary data.</text>
</comment>